<dbReference type="RefSeq" id="WP_136436984.1">
    <property type="nucleotide sequence ID" value="NZ_JBHSNS010000002.1"/>
</dbReference>
<dbReference type="EMBL" id="JBHSNS010000002">
    <property type="protein sequence ID" value="MFC5728623.1"/>
    <property type="molecule type" value="Genomic_DNA"/>
</dbReference>
<gene>
    <name evidence="2" type="ORF">ACFPQB_06805</name>
</gene>
<proteinExistence type="predicted"/>
<evidence type="ECO:0000256" key="1">
    <source>
        <dbReference type="SAM" id="Phobius"/>
    </source>
</evidence>
<sequence>MTTHLDHEHQLEQRLRRTLAAVAATVHEGPTEETVSVPRLRRRRGLLVGVGVTIAAIPLVAAAVVRFGPEYVDRIPPENPIISGTIDGERYWVVDGRETSDCVGSPSGIELIAEENNLVGQEWNTSVVFFGPPTKDGCAPRGEVAPPAYTYDSDGGVVAGDGMLWMGALHPDVDQVRVTLAGGEPFDAKTFEHEGGTYYVLEVPPGISTFTVEYLVDGEVVEPLDGENDEHVVPAD</sequence>
<evidence type="ECO:0000313" key="3">
    <source>
        <dbReference type="Proteomes" id="UP001596072"/>
    </source>
</evidence>
<reference evidence="3" key="1">
    <citation type="journal article" date="2019" name="Int. J. Syst. Evol. Microbiol.">
        <title>The Global Catalogue of Microorganisms (GCM) 10K type strain sequencing project: providing services to taxonomists for standard genome sequencing and annotation.</title>
        <authorList>
            <consortium name="The Broad Institute Genomics Platform"/>
            <consortium name="The Broad Institute Genome Sequencing Center for Infectious Disease"/>
            <person name="Wu L."/>
            <person name="Ma J."/>
        </authorList>
    </citation>
    <scope>NUCLEOTIDE SEQUENCE [LARGE SCALE GENOMIC DNA]</scope>
    <source>
        <strain evidence="3">YIM 94188</strain>
    </source>
</reference>
<evidence type="ECO:0000313" key="2">
    <source>
        <dbReference type="EMBL" id="MFC5728623.1"/>
    </source>
</evidence>
<keyword evidence="3" id="KW-1185">Reference proteome</keyword>
<keyword evidence="1" id="KW-0472">Membrane</keyword>
<keyword evidence="1" id="KW-0812">Transmembrane</keyword>
<keyword evidence="1" id="KW-1133">Transmembrane helix</keyword>
<organism evidence="2 3">
    <name type="scientific">Nocardioides vastitatis</name>
    <dbReference type="NCBI Taxonomy" id="2568655"/>
    <lineage>
        <taxon>Bacteria</taxon>
        <taxon>Bacillati</taxon>
        <taxon>Actinomycetota</taxon>
        <taxon>Actinomycetes</taxon>
        <taxon>Propionibacteriales</taxon>
        <taxon>Nocardioidaceae</taxon>
        <taxon>Nocardioides</taxon>
    </lineage>
</organism>
<dbReference type="Proteomes" id="UP001596072">
    <property type="component" value="Unassembled WGS sequence"/>
</dbReference>
<feature type="transmembrane region" description="Helical" evidence="1">
    <location>
        <begin position="46"/>
        <end position="67"/>
    </location>
</feature>
<protein>
    <submittedName>
        <fullName evidence="2">Uncharacterized protein</fullName>
    </submittedName>
</protein>
<comment type="caution">
    <text evidence="2">The sequence shown here is derived from an EMBL/GenBank/DDBJ whole genome shotgun (WGS) entry which is preliminary data.</text>
</comment>
<name>A0ABW0ZEF3_9ACTN</name>
<accession>A0ABW0ZEF3</accession>